<dbReference type="Proteomes" id="UP000250235">
    <property type="component" value="Unassembled WGS sequence"/>
</dbReference>
<evidence type="ECO:0000313" key="3">
    <source>
        <dbReference type="EMBL" id="KZV38733.1"/>
    </source>
</evidence>
<feature type="compositionally biased region" description="Acidic residues" evidence="2">
    <location>
        <begin position="113"/>
        <end position="129"/>
    </location>
</feature>
<name>A0A2Z7BVV4_9LAMI</name>
<sequence>MRVVTLTAEKRALAVEKEALEAEKEAMRSELDETKARAEEEIGCLRSEATNAWDLGKGEFLKSSKFDTLCAMKSLAYFKTGFESCVAQFRANGYSEEEHPAPFLDVKKALQEMPEDDEEAEDEADEDASRDEATPSSSPQ</sequence>
<evidence type="ECO:0000313" key="4">
    <source>
        <dbReference type="Proteomes" id="UP000250235"/>
    </source>
</evidence>
<proteinExistence type="predicted"/>
<dbReference type="EMBL" id="KV001745">
    <property type="protein sequence ID" value="KZV38733.1"/>
    <property type="molecule type" value="Genomic_DNA"/>
</dbReference>
<accession>A0A2Z7BVV4</accession>
<dbReference type="AlphaFoldDB" id="A0A2Z7BVV4"/>
<protein>
    <submittedName>
        <fullName evidence="3">Uncharacterized protein</fullName>
    </submittedName>
</protein>
<keyword evidence="4" id="KW-1185">Reference proteome</keyword>
<evidence type="ECO:0000256" key="1">
    <source>
        <dbReference type="SAM" id="Coils"/>
    </source>
</evidence>
<feature type="region of interest" description="Disordered" evidence="2">
    <location>
        <begin position="110"/>
        <end position="140"/>
    </location>
</feature>
<gene>
    <name evidence="3" type="ORF">F511_19531</name>
</gene>
<reference evidence="3 4" key="1">
    <citation type="journal article" date="2015" name="Proc. Natl. Acad. Sci. U.S.A.">
        <title>The resurrection genome of Boea hygrometrica: A blueprint for survival of dehydration.</title>
        <authorList>
            <person name="Xiao L."/>
            <person name="Yang G."/>
            <person name="Zhang L."/>
            <person name="Yang X."/>
            <person name="Zhao S."/>
            <person name="Ji Z."/>
            <person name="Zhou Q."/>
            <person name="Hu M."/>
            <person name="Wang Y."/>
            <person name="Chen M."/>
            <person name="Xu Y."/>
            <person name="Jin H."/>
            <person name="Xiao X."/>
            <person name="Hu G."/>
            <person name="Bao F."/>
            <person name="Hu Y."/>
            <person name="Wan P."/>
            <person name="Li L."/>
            <person name="Deng X."/>
            <person name="Kuang T."/>
            <person name="Xiang C."/>
            <person name="Zhu J.K."/>
            <person name="Oliver M.J."/>
            <person name="He Y."/>
        </authorList>
    </citation>
    <scope>NUCLEOTIDE SEQUENCE [LARGE SCALE GENOMIC DNA]</scope>
    <source>
        <strain evidence="4">cv. XS01</strain>
    </source>
</reference>
<organism evidence="3 4">
    <name type="scientific">Dorcoceras hygrometricum</name>
    <dbReference type="NCBI Taxonomy" id="472368"/>
    <lineage>
        <taxon>Eukaryota</taxon>
        <taxon>Viridiplantae</taxon>
        <taxon>Streptophyta</taxon>
        <taxon>Embryophyta</taxon>
        <taxon>Tracheophyta</taxon>
        <taxon>Spermatophyta</taxon>
        <taxon>Magnoliopsida</taxon>
        <taxon>eudicotyledons</taxon>
        <taxon>Gunneridae</taxon>
        <taxon>Pentapetalae</taxon>
        <taxon>asterids</taxon>
        <taxon>lamiids</taxon>
        <taxon>Lamiales</taxon>
        <taxon>Gesneriaceae</taxon>
        <taxon>Didymocarpoideae</taxon>
        <taxon>Trichosporeae</taxon>
        <taxon>Loxocarpinae</taxon>
        <taxon>Dorcoceras</taxon>
    </lineage>
</organism>
<keyword evidence="1" id="KW-0175">Coiled coil</keyword>
<feature type="coiled-coil region" evidence="1">
    <location>
        <begin position="3"/>
        <end position="48"/>
    </location>
</feature>
<evidence type="ECO:0000256" key="2">
    <source>
        <dbReference type="SAM" id="MobiDB-lite"/>
    </source>
</evidence>